<evidence type="ECO:0008006" key="7">
    <source>
        <dbReference type="Google" id="ProtNLM"/>
    </source>
</evidence>
<gene>
    <name evidence="5" type="ORF">N7532_009495</name>
</gene>
<dbReference type="PANTHER" id="PTHR35897">
    <property type="entry name" value="METHYLTRANSFERASE AUSD"/>
    <property type="match status" value="1"/>
</dbReference>
<dbReference type="OrthoDB" id="2094832at2759"/>
<reference evidence="5" key="1">
    <citation type="submission" date="2022-11" db="EMBL/GenBank/DDBJ databases">
        <authorList>
            <person name="Petersen C."/>
        </authorList>
    </citation>
    <scope>NUCLEOTIDE SEQUENCE</scope>
    <source>
        <strain evidence="5">IBT 30761</strain>
    </source>
</reference>
<dbReference type="EMBL" id="JAPQKI010000009">
    <property type="protein sequence ID" value="KAJ5090811.1"/>
    <property type="molecule type" value="Genomic_DNA"/>
</dbReference>
<keyword evidence="2" id="KW-0808">Transferase</keyword>
<dbReference type="InterPro" id="IPR051654">
    <property type="entry name" value="Meroterpenoid_MTases"/>
</dbReference>
<reference evidence="5" key="2">
    <citation type="journal article" date="2023" name="IMA Fungus">
        <title>Comparative genomic study of the Penicillium genus elucidates a diverse pangenome and 15 lateral gene transfer events.</title>
        <authorList>
            <person name="Petersen C."/>
            <person name="Sorensen T."/>
            <person name="Nielsen M.R."/>
            <person name="Sondergaard T.E."/>
            <person name="Sorensen J.L."/>
            <person name="Fitzpatrick D.A."/>
            <person name="Frisvad J.C."/>
            <person name="Nielsen K.L."/>
        </authorList>
    </citation>
    <scope>NUCLEOTIDE SEQUENCE</scope>
    <source>
        <strain evidence="5">IBT 30761</strain>
    </source>
</reference>
<protein>
    <recommendedName>
        <fullName evidence="7">Methyltransferase domain-containing protein</fullName>
    </recommendedName>
</protein>
<feature type="non-terminal residue" evidence="5">
    <location>
        <position position="1"/>
    </location>
</feature>
<dbReference type="PANTHER" id="PTHR35897:SF1">
    <property type="entry name" value="METHYLTRANSFERASE AUSD"/>
    <property type="match status" value="1"/>
</dbReference>
<dbReference type="GO" id="GO:0016740">
    <property type="term" value="F:transferase activity"/>
    <property type="evidence" value="ECO:0007669"/>
    <property type="project" value="UniProtKB-KW"/>
</dbReference>
<evidence type="ECO:0000256" key="1">
    <source>
        <dbReference type="ARBA" id="ARBA00005179"/>
    </source>
</evidence>
<evidence type="ECO:0000256" key="3">
    <source>
        <dbReference type="ARBA" id="ARBA00022691"/>
    </source>
</evidence>
<evidence type="ECO:0000256" key="4">
    <source>
        <dbReference type="ARBA" id="ARBA00038314"/>
    </source>
</evidence>
<proteinExistence type="inferred from homology"/>
<comment type="pathway">
    <text evidence="1">Secondary metabolite biosynthesis.</text>
</comment>
<sequence>PATTKLSAPDALKKWAARLVSGDGSPFIEPLGPLHPQRQKLHYYRHADQQEKPQWYQKEMESINPQAQRLLENYSGITPAEVLPHVLKLVSFFRTAFKRTAYLNRFSATRRLNFHYPCIGQLRFLSFNLSESPHYPRVIERLRKDPATRFLDAGCCFGQEIRFLADQGILGKQLYGIDLEQAFLALGYQLFLDKDRLQATLIAGDILRKGQLSQEISGKIDINCASSLLHLWDYETQLKAAVRFVSLCRDQPDVMVVGRQMGSLSGGHYPMSGVKDEFNHYRNNVETMKGLWRDVEEATQTRWKVEAQLYMGDEIEKVMKSPFADGNVHMVPWCATRQ</sequence>
<comment type="similarity">
    <text evidence="4">Belongs to the class I-like SAM-binding methyltransferase superfamily.</text>
</comment>
<organism evidence="5 6">
    <name type="scientific">Penicillium argentinense</name>
    <dbReference type="NCBI Taxonomy" id="1131581"/>
    <lineage>
        <taxon>Eukaryota</taxon>
        <taxon>Fungi</taxon>
        <taxon>Dikarya</taxon>
        <taxon>Ascomycota</taxon>
        <taxon>Pezizomycotina</taxon>
        <taxon>Eurotiomycetes</taxon>
        <taxon>Eurotiomycetidae</taxon>
        <taxon>Eurotiales</taxon>
        <taxon>Aspergillaceae</taxon>
        <taxon>Penicillium</taxon>
    </lineage>
</organism>
<keyword evidence="3" id="KW-0949">S-adenosyl-L-methionine</keyword>
<dbReference type="AlphaFoldDB" id="A0A9W9K313"/>
<dbReference type="GeneID" id="81360965"/>
<evidence type="ECO:0000256" key="2">
    <source>
        <dbReference type="ARBA" id="ARBA00022679"/>
    </source>
</evidence>
<dbReference type="SUPFAM" id="SSF53335">
    <property type="entry name" value="S-adenosyl-L-methionine-dependent methyltransferases"/>
    <property type="match status" value="1"/>
</dbReference>
<accession>A0A9W9K313</accession>
<dbReference type="Gene3D" id="3.40.50.150">
    <property type="entry name" value="Vaccinia Virus protein VP39"/>
    <property type="match status" value="1"/>
</dbReference>
<dbReference type="InterPro" id="IPR029063">
    <property type="entry name" value="SAM-dependent_MTases_sf"/>
</dbReference>
<keyword evidence="6" id="KW-1185">Reference proteome</keyword>
<evidence type="ECO:0000313" key="5">
    <source>
        <dbReference type="EMBL" id="KAJ5090811.1"/>
    </source>
</evidence>
<dbReference type="RefSeq" id="XP_056472792.1">
    <property type="nucleotide sequence ID" value="XM_056621986.1"/>
</dbReference>
<comment type="caution">
    <text evidence="5">The sequence shown here is derived from an EMBL/GenBank/DDBJ whole genome shotgun (WGS) entry which is preliminary data.</text>
</comment>
<name>A0A9W9K313_9EURO</name>
<dbReference type="Proteomes" id="UP001149074">
    <property type="component" value="Unassembled WGS sequence"/>
</dbReference>
<evidence type="ECO:0000313" key="6">
    <source>
        <dbReference type="Proteomes" id="UP001149074"/>
    </source>
</evidence>